<dbReference type="PANTHER" id="PTHR11455:SF18">
    <property type="entry name" value="SI:CH1073-390K14.1"/>
    <property type="match status" value="1"/>
</dbReference>
<dbReference type="AlphaFoldDB" id="A0A5J6ST19"/>
<dbReference type="GO" id="GO:0032922">
    <property type="term" value="P:circadian regulation of gene expression"/>
    <property type="evidence" value="ECO:0007669"/>
    <property type="project" value="TreeGrafter"/>
</dbReference>
<proteinExistence type="predicted"/>
<dbReference type="InterPro" id="IPR014729">
    <property type="entry name" value="Rossmann-like_a/b/a_fold"/>
</dbReference>
<dbReference type="SUPFAM" id="SSF52425">
    <property type="entry name" value="Cryptochrome/photolyase, N-terminal domain"/>
    <property type="match status" value="1"/>
</dbReference>
<dbReference type="Pfam" id="PF00875">
    <property type="entry name" value="DNA_photolyase"/>
    <property type="match status" value="1"/>
</dbReference>
<dbReference type="PANTHER" id="PTHR11455">
    <property type="entry name" value="CRYPTOCHROME"/>
    <property type="match status" value="1"/>
</dbReference>
<gene>
    <name evidence="3" type="ORF">PB01_18730</name>
</gene>
<dbReference type="Gene3D" id="1.25.40.80">
    <property type="match status" value="1"/>
</dbReference>
<accession>A0A5J6ST19</accession>
<feature type="domain" description="Photolyase/cryptochrome alpha/beta" evidence="2">
    <location>
        <begin position="2"/>
        <end position="125"/>
    </location>
</feature>
<sequence length="190" mass="22701">MRKIIVWFRKDLRLHDHPALWEAIQQGIVIPIFIWSKEEELEYQASDASLWWLHHSLLSFRQRLPLIIREGNTLEILQNLIDETQADALFFNERYEPSIVRRDQQIVTQLKLQNIDVRTFNAHLLYSPKDMLNQKQEPYKVFTSFWKKSMQVTAHRPSPNAHSPCFRDLQGTSRKSRSRRTHSSYIFALE</sequence>
<dbReference type="PROSITE" id="PS51645">
    <property type="entry name" value="PHR_CRY_ALPHA_BETA"/>
    <property type="match status" value="1"/>
</dbReference>
<dbReference type="GO" id="GO:0003904">
    <property type="term" value="F:deoxyribodipyrimidine photo-lyase activity"/>
    <property type="evidence" value="ECO:0007669"/>
    <property type="project" value="TreeGrafter"/>
</dbReference>
<dbReference type="Gene3D" id="3.40.50.620">
    <property type="entry name" value="HUPs"/>
    <property type="match status" value="1"/>
</dbReference>
<dbReference type="GO" id="GO:0071949">
    <property type="term" value="F:FAD binding"/>
    <property type="evidence" value="ECO:0007669"/>
    <property type="project" value="TreeGrafter"/>
</dbReference>
<evidence type="ECO:0000259" key="2">
    <source>
        <dbReference type="PROSITE" id="PS51645"/>
    </source>
</evidence>
<name>A0A5J6ST19_9BACI</name>
<dbReference type="GO" id="GO:0003677">
    <property type="term" value="F:DNA binding"/>
    <property type="evidence" value="ECO:0007669"/>
    <property type="project" value="TreeGrafter"/>
</dbReference>
<evidence type="ECO:0000256" key="1">
    <source>
        <dbReference type="SAM" id="MobiDB-lite"/>
    </source>
</evidence>
<dbReference type="EMBL" id="CP031223">
    <property type="protein sequence ID" value="QFG00664.1"/>
    <property type="molecule type" value="Genomic_DNA"/>
</dbReference>
<dbReference type="Proteomes" id="UP000325517">
    <property type="component" value="Chromosome"/>
</dbReference>
<dbReference type="GO" id="GO:0005737">
    <property type="term" value="C:cytoplasm"/>
    <property type="evidence" value="ECO:0007669"/>
    <property type="project" value="TreeGrafter"/>
</dbReference>
<dbReference type="InterPro" id="IPR006050">
    <property type="entry name" value="DNA_photolyase_N"/>
</dbReference>
<dbReference type="InterPro" id="IPR036155">
    <property type="entry name" value="Crypto/Photolyase_N_sf"/>
</dbReference>
<keyword evidence="4" id="KW-1185">Reference proteome</keyword>
<protein>
    <submittedName>
        <fullName evidence="3">Deoxyribodipyrimidine photo-lyase</fullName>
    </submittedName>
</protein>
<reference evidence="3 4" key="1">
    <citation type="submission" date="2018-07" db="EMBL/GenBank/DDBJ databases">
        <title>Complete genome sequence of Psychrobacillus sp. PB01, isolated from iceberg, and comparative genome analysis of Psychrobacillus strains.</title>
        <authorList>
            <person name="Lee P.C."/>
        </authorList>
    </citation>
    <scope>NUCLEOTIDE SEQUENCE [LARGE SCALE GENOMIC DNA]</scope>
    <source>
        <strain evidence="3 4">PB01</strain>
    </source>
</reference>
<dbReference type="KEGG" id="psyo:PB01_18730"/>
<dbReference type="InterPro" id="IPR002081">
    <property type="entry name" value="Cryptochrome/DNA_photolyase_1"/>
</dbReference>
<feature type="region of interest" description="Disordered" evidence="1">
    <location>
        <begin position="155"/>
        <end position="190"/>
    </location>
</feature>
<evidence type="ECO:0000313" key="4">
    <source>
        <dbReference type="Proteomes" id="UP000325517"/>
    </source>
</evidence>
<keyword evidence="3" id="KW-0456">Lyase</keyword>
<dbReference type="GO" id="GO:0043153">
    <property type="term" value="P:entrainment of circadian clock by photoperiod"/>
    <property type="evidence" value="ECO:0007669"/>
    <property type="project" value="TreeGrafter"/>
</dbReference>
<evidence type="ECO:0000313" key="3">
    <source>
        <dbReference type="EMBL" id="QFG00664.1"/>
    </source>
</evidence>
<organism evidence="3 4">
    <name type="scientific">Psychrobacillus glaciei</name>
    <dbReference type="NCBI Taxonomy" id="2283160"/>
    <lineage>
        <taxon>Bacteria</taxon>
        <taxon>Bacillati</taxon>
        <taxon>Bacillota</taxon>
        <taxon>Bacilli</taxon>
        <taxon>Bacillales</taxon>
        <taxon>Bacillaceae</taxon>
        <taxon>Psychrobacillus</taxon>
    </lineage>
</organism>
<dbReference type="OrthoDB" id="9772484at2"/>
<dbReference type="RefSeq" id="WP_151701545.1">
    <property type="nucleotide sequence ID" value="NZ_CP031223.1"/>
</dbReference>